<dbReference type="Proteomes" id="UP000295075">
    <property type="component" value="Unassembled WGS sequence"/>
</dbReference>
<keyword evidence="3" id="KW-1185">Reference proteome</keyword>
<dbReference type="AlphaFoldDB" id="A0A4R4PHZ2"/>
<dbReference type="InterPro" id="IPR016181">
    <property type="entry name" value="Acyl_CoA_acyltransferase"/>
</dbReference>
<dbReference type="Gene3D" id="3.40.630.30">
    <property type="match status" value="1"/>
</dbReference>
<evidence type="ECO:0000259" key="1">
    <source>
        <dbReference type="PROSITE" id="PS51186"/>
    </source>
</evidence>
<dbReference type="PANTHER" id="PTHR41700">
    <property type="entry name" value="GCN5-RELATED N-ACETYLTRANSFERASE"/>
    <property type="match status" value="1"/>
</dbReference>
<name>A0A4R4PHZ2_9ACTN</name>
<dbReference type="SUPFAM" id="SSF55729">
    <property type="entry name" value="Acyl-CoA N-acyltransferases (Nat)"/>
    <property type="match status" value="1"/>
</dbReference>
<evidence type="ECO:0000313" key="3">
    <source>
        <dbReference type="Proteomes" id="UP000295075"/>
    </source>
</evidence>
<dbReference type="RefSeq" id="WP_132413571.1">
    <property type="nucleotide sequence ID" value="NZ_SMKA01000214.1"/>
</dbReference>
<organism evidence="2 3">
    <name type="scientific">Kribbella albertanoniae</name>
    <dbReference type="NCBI Taxonomy" id="1266829"/>
    <lineage>
        <taxon>Bacteria</taxon>
        <taxon>Bacillati</taxon>
        <taxon>Actinomycetota</taxon>
        <taxon>Actinomycetes</taxon>
        <taxon>Propionibacteriales</taxon>
        <taxon>Kribbellaceae</taxon>
        <taxon>Kribbella</taxon>
    </lineage>
</organism>
<dbReference type="PANTHER" id="PTHR41700:SF1">
    <property type="entry name" value="N-ACETYLTRANSFERASE DOMAIN-CONTAINING PROTEIN"/>
    <property type="match status" value="1"/>
</dbReference>
<dbReference type="InterPro" id="IPR000182">
    <property type="entry name" value="GNAT_dom"/>
</dbReference>
<feature type="domain" description="N-acetyltransferase" evidence="1">
    <location>
        <begin position="35"/>
        <end position="180"/>
    </location>
</feature>
<reference evidence="2 3" key="1">
    <citation type="submission" date="2019-03" db="EMBL/GenBank/DDBJ databases">
        <title>Draft genome sequences of novel Actinobacteria.</title>
        <authorList>
            <person name="Sahin N."/>
            <person name="Ay H."/>
            <person name="Saygin H."/>
        </authorList>
    </citation>
    <scope>NUCLEOTIDE SEQUENCE [LARGE SCALE GENOMIC DNA]</scope>
    <source>
        <strain evidence="2 3">JCM 30547</strain>
    </source>
</reference>
<dbReference type="Pfam" id="PF00583">
    <property type="entry name" value="Acetyltransf_1"/>
    <property type="match status" value="1"/>
</dbReference>
<dbReference type="EMBL" id="SMKA01000214">
    <property type="protein sequence ID" value="TDC21592.1"/>
    <property type="molecule type" value="Genomic_DNA"/>
</dbReference>
<dbReference type="PROSITE" id="PS51186">
    <property type="entry name" value="GNAT"/>
    <property type="match status" value="1"/>
</dbReference>
<sequence>MTADSKAPDVGDSVPDGWVQDAAALAYDAAARAGVRIEPATTYADCAAASRLFDEVWHDSETSVLTPGALTALAHSGNYVALVRVGDRVVGAAAGFFSPPRAQTLHSHIAGMLPELRGRGAGIALKLHQRHWALEVGATNITWTFDPLVARNAYLNVHRLGAAIDCYFENFYGDMGDALNGHDDSDRALANWNLLHPYPPRPTVLTQEPVDVLRNDGDQPHVQLPATGDGPLTLQIPTDIEGLRRTNPTAASAWRAGLREALTWALADGWRVVDVRRDGCYLLERPAESGGQRRS</sequence>
<comment type="caution">
    <text evidence="2">The sequence shown here is derived from an EMBL/GenBank/DDBJ whole genome shotgun (WGS) entry which is preliminary data.</text>
</comment>
<gene>
    <name evidence="2" type="ORF">E1261_32995</name>
</gene>
<evidence type="ECO:0000313" key="2">
    <source>
        <dbReference type="EMBL" id="TDC21592.1"/>
    </source>
</evidence>
<dbReference type="OrthoDB" id="9797990at2"/>
<protein>
    <recommendedName>
        <fullName evidence="1">N-acetyltransferase domain-containing protein</fullName>
    </recommendedName>
</protein>
<accession>A0A4R4PHZ2</accession>
<proteinExistence type="predicted"/>
<dbReference type="InterPro" id="IPR038764">
    <property type="entry name" value="GNAT_N_AcTrfase_prd"/>
</dbReference>
<dbReference type="GO" id="GO:0016747">
    <property type="term" value="F:acyltransferase activity, transferring groups other than amino-acyl groups"/>
    <property type="evidence" value="ECO:0007669"/>
    <property type="project" value="InterPro"/>
</dbReference>